<gene>
    <name evidence="2" type="ORF">GCM10009811_02630</name>
</gene>
<dbReference type="EMBL" id="BAAAPO010000006">
    <property type="protein sequence ID" value="GAA1780783.1"/>
    <property type="molecule type" value="Genomic_DNA"/>
</dbReference>
<accession>A0ABN2L9K0</accession>
<evidence type="ECO:0000313" key="3">
    <source>
        <dbReference type="Proteomes" id="UP001499938"/>
    </source>
</evidence>
<dbReference type="InterPro" id="IPR045851">
    <property type="entry name" value="AMP-bd_C_sf"/>
</dbReference>
<comment type="caution">
    <text evidence="2">The sequence shown here is derived from an EMBL/GenBank/DDBJ whole genome shotgun (WGS) entry which is preliminary data.</text>
</comment>
<organism evidence="2 3">
    <name type="scientific">Nostocoides veronense</name>
    <dbReference type="NCBI Taxonomy" id="330836"/>
    <lineage>
        <taxon>Bacteria</taxon>
        <taxon>Bacillati</taxon>
        <taxon>Actinomycetota</taxon>
        <taxon>Actinomycetes</taxon>
        <taxon>Micrococcales</taxon>
        <taxon>Intrasporangiaceae</taxon>
        <taxon>Nostocoides</taxon>
    </lineage>
</organism>
<evidence type="ECO:0000259" key="1">
    <source>
        <dbReference type="Pfam" id="PF13193"/>
    </source>
</evidence>
<feature type="domain" description="AMP-binding enzyme C-terminal" evidence="1">
    <location>
        <begin position="2"/>
        <end position="48"/>
    </location>
</feature>
<dbReference type="Proteomes" id="UP001499938">
    <property type="component" value="Unassembled WGS sequence"/>
</dbReference>
<dbReference type="SUPFAM" id="SSF56801">
    <property type="entry name" value="Acetyl-CoA synthetase-like"/>
    <property type="match status" value="1"/>
</dbReference>
<dbReference type="Pfam" id="PF13193">
    <property type="entry name" value="AMP-binding_C"/>
    <property type="match status" value="1"/>
</dbReference>
<proteinExistence type="predicted"/>
<evidence type="ECO:0000313" key="2">
    <source>
        <dbReference type="EMBL" id="GAA1780783.1"/>
    </source>
</evidence>
<dbReference type="InterPro" id="IPR025110">
    <property type="entry name" value="AMP-bd_C"/>
</dbReference>
<sequence>MVAVIQLAPGKEIDADALIGFVKERIGSVKAPKQIEVWPDLPRSKVGKILKTEIKASLRSPA</sequence>
<keyword evidence="3" id="KW-1185">Reference proteome</keyword>
<reference evidence="2 3" key="1">
    <citation type="journal article" date="2019" name="Int. J. Syst. Evol. Microbiol.">
        <title>The Global Catalogue of Microorganisms (GCM) 10K type strain sequencing project: providing services to taxonomists for standard genome sequencing and annotation.</title>
        <authorList>
            <consortium name="The Broad Institute Genomics Platform"/>
            <consortium name="The Broad Institute Genome Sequencing Center for Infectious Disease"/>
            <person name="Wu L."/>
            <person name="Ma J."/>
        </authorList>
    </citation>
    <scope>NUCLEOTIDE SEQUENCE [LARGE SCALE GENOMIC DNA]</scope>
    <source>
        <strain evidence="2 3">JCM 15592</strain>
    </source>
</reference>
<dbReference type="RefSeq" id="WP_344080137.1">
    <property type="nucleotide sequence ID" value="NZ_BAAAPO010000006.1"/>
</dbReference>
<protein>
    <recommendedName>
        <fullName evidence="1">AMP-binding enzyme C-terminal domain-containing protein</fullName>
    </recommendedName>
</protein>
<name>A0ABN2L9K0_9MICO</name>
<dbReference type="Gene3D" id="3.30.300.30">
    <property type="match status" value="1"/>
</dbReference>